<comment type="similarity">
    <text evidence="1">Belongs to the ABC transporter superfamily.</text>
</comment>
<dbReference type="SUPFAM" id="SSF52540">
    <property type="entry name" value="P-loop containing nucleoside triphosphate hydrolases"/>
    <property type="match status" value="1"/>
</dbReference>
<keyword evidence="3" id="KW-1003">Cell membrane</keyword>
<keyword evidence="4" id="KW-0472">Membrane</keyword>
<sequence>MSLTTPYLRLSGVTVRYGAVTALDGASIDVRRGETVTILGANGAGKTTIMRAVTGLVGLAAGEVHLDGSRLDGMAPHLVARAGVGVVPEGRKVYGRLSVRENLLMGSRLGGTQASEADRLEHVLQRFPALRARLNDSGALLSGGEQQMVALGRALMTGPKVLLMDEPSLGLAPLMIDAVFRVIADLRELGVTILLVEQNAAMALEIADRAYVLQTGKVVASGTASELRHAPAIADAYLGAAHA</sequence>
<evidence type="ECO:0000256" key="2">
    <source>
        <dbReference type="ARBA" id="ARBA00022448"/>
    </source>
</evidence>
<proteinExistence type="inferred from homology"/>
<evidence type="ECO:0000256" key="7">
    <source>
        <dbReference type="ARBA" id="ARBA00022970"/>
    </source>
</evidence>
<evidence type="ECO:0000313" key="10">
    <source>
        <dbReference type="Proteomes" id="UP000672657"/>
    </source>
</evidence>
<evidence type="ECO:0000256" key="6">
    <source>
        <dbReference type="ARBA" id="ARBA00022840"/>
    </source>
</evidence>
<dbReference type="InterPro" id="IPR003593">
    <property type="entry name" value="AAA+_ATPase"/>
</dbReference>
<dbReference type="GO" id="GO:0005524">
    <property type="term" value="F:ATP binding"/>
    <property type="evidence" value="ECO:0007669"/>
    <property type="project" value="UniProtKB-KW"/>
</dbReference>
<dbReference type="InterPro" id="IPR017871">
    <property type="entry name" value="ABC_transporter-like_CS"/>
</dbReference>
<keyword evidence="6 9" id="KW-0067">ATP-binding</keyword>
<evidence type="ECO:0000256" key="5">
    <source>
        <dbReference type="ARBA" id="ARBA00022741"/>
    </source>
</evidence>
<evidence type="ECO:0000259" key="8">
    <source>
        <dbReference type="PROSITE" id="PS50893"/>
    </source>
</evidence>
<protein>
    <submittedName>
        <fullName evidence="9">High-affinity branched-chain amino acid transport ATP-binding protein LivF</fullName>
    </submittedName>
</protein>
<dbReference type="PROSITE" id="PS50893">
    <property type="entry name" value="ABC_TRANSPORTER_2"/>
    <property type="match status" value="1"/>
</dbReference>
<dbReference type="PROSITE" id="PS00211">
    <property type="entry name" value="ABC_TRANSPORTER_1"/>
    <property type="match status" value="1"/>
</dbReference>
<dbReference type="EMBL" id="CAJPVI010000014">
    <property type="protein sequence ID" value="CAG2144965.1"/>
    <property type="molecule type" value="Genomic_DNA"/>
</dbReference>
<evidence type="ECO:0000256" key="4">
    <source>
        <dbReference type="ARBA" id="ARBA00022519"/>
    </source>
</evidence>
<dbReference type="PANTHER" id="PTHR43820">
    <property type="entry name" value="HIGH-AFFINITY BRANCHED-CHAIN AMINO ACID TRANSPORT ATP-BINDING PROTEIN LIVF"/>
    <property type="match status" value="1"/>
</dbReference>
<keyword evidence="5" id="KW-0547">Nucleotide-binding</keyword>
<comment type="caution">
    <text evidence="9">The sequence shown here is derived from an EMBL/GenBank/DDBJ whole genome shotgun (WGS) entry which is preliminary data.</text>
</comment>
<dbReference type="InterPro" id="IPR027417">
    <property type="entry name" value="P-loop_NTPase"/>
</dbReference>
<dbReference type="InterPro" id="IPR052156">
    <property type="entry name" value="BCAA_Transport_ATP-bd_LivF"/>
</dbReference>
<organism evidence="9 10">
    <name type="scientific">Cupriavidus numazuensis</name>
    <dbReference type="NCBI Taxonomy" id="221992"/>
    <lineage>
        <taxon>Bacteria</taxon>
        <taxon>Pseudomonadati</taxon>
        <taxon>Pseudomonadota</taxon>
        <taxon>Betaproteobacteria</taxon>
        <taxon>Burkholderiales</taxon>
        <taxon>Burkholderiaceae</taxon>
        <taxon>Cupriavidus</taxon>
    </lineage>
</organism>
<keyword evidence="2" id="KW-0813">Transport</keyword>
<dbReference type="CDD" id="cd03224">
    <property type="entry name" value="ABC_TM1139_LivF_branched"/>
    <property type="match status" value="1"/>
</dbReference>
<name>A0ABN7PX59_9BURK</name>
<evidence type="ECO:0000256" key="1">
    <source>
        <dbReference type="ARBA" id="ARBA00005417"/>
    </source>
</evidence>
<dbReference type="Pfam" id="PF00005">
    <property type="entry name" value="ABC_tran"/>
    <property type="match status" value="1"/>
</dbReference>
<evidence type="ECO:0000256" key="3">
    <source>
        <dbReference type="ARBA" id="ARBA00022475"/>
    </source>
</evidence>
<dbReference type="InterPro" id="IPR003439">
    <property type="entry name" value="ABC_transporter-like_ATP-bd"/>
</dbReference>
<dbReference type="Gene3D" id="3.40.50.300">
    <property type="entry name" value="P-loop containing nucleotide triphosphate hydrolases"/>
    <property type="match status" value="1"/>
</dbReference>
<keyword evidence="4" id="KW-0997">Cell inner membrane</keyword>
<dbReference type="SMART" id="SM00382">
    <property type="entry name" value="AAA"/>
    <property type="match status" value="1"/>
</dbReference>
<accession>A0ABN7PX59</accession>
<reference evidence="9 10" key="1">
    <citation type="submission" date="2021-03" db="EMBL/GenBank/DDBJ databases">
        <authorList>
            <person name="Peeters C."/>
        </authorList>
    </citation>
    <scope>NUCLEOTIDE SEQUENCE [LARGE SCALE GENOMIC DNA]</scope>
    <source>
        <strain evidence="9 10">LMG 26411</strain>
    </source>
</reference>
<gene>
    <name evidence="9" type="primary">livF_12</name>
    <name evidence="9" type="ORF">LMG26411_02656</name>
</gene>
<keyword evidence="7" id="KW-0029">Amino-acid transport</keyword>
<feature type="domain" description="ABC transporter" evidence="8">
    <location>
        <begin position="8"/>
        <end position="240"/>
    </location>
</feature>
<keyword evidence="10" id="KW-1185">Reference proteome</keyword>
<dbReference type="Proteomes" id="UP000672657">
    <property type="component" value="Unassembled WGS sequence"/>
</dbReference>
<dbReference type="RefSeq" id="WP_211953727.1">
    <property type="nucleotide sequence ID" value="NZ_CAJPVI010000014.1"/>
</dbReference>
<evidence type="ECO:0000313" key="9">
    <source>
        <dbReference type="EMBL" id="CAG2144965.1"/>
    </source>
</evidence>
<dbReference type="PANTHER" id="PTHR43820:SF4">
    <property type="entry name" value="HIGH-AFFINITY BRANCHED-CHAIN AMINO ACID TRANSPORT ATP-BINDING PROTEIN LIVF"/>
    <property type="match status" value="1"/>
</dbReference>